<evidence type="ECO:0000256" key="2">
    <source>
        <dbReference type="ARBA" id="ARBA00022692"/>
    </source>
</evidence>
<evidence type="ECO:0000259" key="7">
    <source>
        <dbReference type="Pfam" id="PF20684"/>
    </source>
</evidence>
<dbReference type="AlphaFoldDB" id="A0A6A6JM55"/>
<name>A0A6A6JM55_WESOR</name>
<evidence type="ECO:0000256" key="6">
    <source>
        <dbReference type="SAM" id="Phobius"/>
    </source>
</evidence>
<keyword evidence="2 6" id="KW-0812">Transmembrane</keyword>
<protein>
    <recommendedName>
        <fullName evidence="7">Rhodopsin domain-containing protein</fullName>
    </recommendedName>
</protein>
<feature type="transmembrane region" description="Helical" evidence="6">
    <location>
        <begin position="71"/>
        <end position="91"/>
    </location>
</feature>
<keyword evidence="9" id="KW-1185">Reference proteome</keyword>
<feature type="transmembrane region" description="Helical" evidence="6">
    <location>
        <begin position="231"/>
        <end position="248"/>
    </location>
</feature>
<dbReference type="GeneID" id="54547679"/>
<feature type="transmembrane region" description="Helical" evidence="6">
    <location>
        <begin position="193"/>
        <end position="211"/>
    </location>
</feature>
<evidence type="ECO:0000256" key="5">
    <source>
        <dbReference type="ARBA" id="ARBA00038359"/>
    </source>
</evidence>
<sequence length="300" mass="34097">MTVCLLLTAGRLILRWKKLRTLHADDIWNAIAAFLVIPFVVVGLIALPIEYRSQLYYLRRVGEPPSLDEMILSYRVNFASLVFFWLILYSVKASFLSLYWKIFAVSTWFRYVWWISTAFITTSFLITIISIFWQCGSPSQISNFEVCEENETTPFTLLIIWCTLNVLGGVLLMALPLVMVTTRLMKLEKSARIGLIVIFSLVVVDIAFDIVRTVYSLSGTLSTQTNLNSVWTFLEPTIAVTVCALPCYKGFISGKRSKTVSESSLRKPNFQRGSLSVVPIELELESPYSLPSFEERRAPV</sequence>
<evidence type="ECO:0000256" key="3">
    <source>
        <dbReference type="ARBA" id="ARBA00022989"/>
    </source>
</evidence>
<dbReference type="Proteomes" id="UP000800097">
    <property type="component" value="Unassembled WGS sequence"/>
</dbReference>
<feature type="transmembrane region" description="Helical" evidence="6">
    <location>
        <begin position="111"/>
        <end position="133"/>
    </location>
</feature>
<evidence type="ECO:0000313" key="9">
    <source>
        <dbReference type="Proteomes" id="UP000800097"/>
    </source>
</evidence>
<dbReference type="Pfam" id="PF20684">
    <property type="entry name" value="Fung_rhodopsin"/>
    <property type="match status" value="1"/>
</dbReference>
<gene>
    <name evidence="8" type="ORF">EI97DRAFT_298194</name>
</gene>
<dbReference type="OrthoDB" id="444631at2759"/>
<evidence type="ECO:0000256" key="1">
    <source>
        <dbReference type="ARBA" id="ARBA00004141"/>
    </source>
</evidence>
<dbReference type="InterPro" id="IPR052337">
    <property type="entry name" value="SAT4-like"/>
</dbReference>
<evidence type="ECO:0000313" key="8">
    <source>
        <dbReference type="EMBL" id="KAF2277582.1"/>
    </source>
</evidence>
<dbReference type="EMBL" id="ML986490">
    <property type="protein sequence ID" value="KAF2277582.1"/>
    <property type="molecule type" value="Genomic_DNA"/>
</dbReference>
<dbReference type="RefSeq" id="XP_033655121.1">
    <property type="nucleotide sequence ID" value="XM_033794504.1"/>
</dbReference>
<reference evidence="8" key="1">
    <citation type="journal article" date="2020" name="Stud. Mycol.">
        <title>101 Dothideomycetes genomes: a test case for predicting lifestyles and emergence of pathogens.</title>
        <authorList>
            <person name="Haridas S."/>
            <person name="Albert R."/>
            <person name="Binder M."/>
            <person name="Bloem J."/>
            <person name="Labutti K."/>
            <person name="Salamov A."/>
            <person name="Andreopoulos B."/>
            <person name="Baker S."/>
            <person name="Barry K."/>
            <person name="Bills G."/>
            <person name="Bluhm B."/>
            <person name="Cannon C."/>
            <person name="Castanera R."/>
            <person name="Culley D."/>
            <person name="Daum C."/>
            <person name="Ezra D."/>
            <person name="Gonzalez J."/>
            <person name="Henrissat B."/>
            <person name="Kuo A."/>
            <person name="Liang C."/>
            <person name="Lipzen A."/>
            <person name="Lutzoni F."/>
            <person name="Magnuson J."/>
            <person name="Mondo S."/>
            <person name="Nolan M."/>
            <person name="Ohm R."/>
            <person name="Pangilinan J."/>
            <person name="Park H.-J."/>
            <person name="Ramirez L."/>
            <person name="Alfaro M."/>
            <person name="Sun H."/>
            <person name="Tritt A."/>
            <person name="Yoshinaga Y."/>
            <person name="Zwiers L.-H."/>
            <person name="Turgeon B."/>
            <person name="Goodwin S."/>
            <person name="Spatafora J."/>
            <person name="Crous P."/>
            <person name="Grigoriev I."/>
        </authorList>
    </citation>
    <scope>NUCLEOTIDE SEQUENCE</scope>
    <source>
        <strain evidence="8">CBS 379.55</strain>
    </source>
</reference>
<dbReference type="InterPro" id="IPR049326">
    <property type="entry name" value="Rhodopsin_dom_fungi"/>
</dbReference>
<keyword evidence="3 6" id="KW-1133">Transmembrane helix</keyword>
<proteinExistence type="inferred from homology"/>
<evidence type="ECO:0000256" key="4">
    <source>
        <dbReference type="ARBA" id="ARBA00023136"/>
    </source>
</evidence>
<feature type="domain" description="Rhodopsin" evidence="7">
    <location>
        <begin position="11"/>
        <end position="251"/>
    </location>
</feature>
<comment type="subcellular location">
    <subcellularLocation>
        <location evidence="1">Membrane</location>
        <topology evidence="1">Multi-pass membrane protein</topology>
    </subcellularLocation>
</comment>
<dbReference type="GO" id="GO:0016020">
    <property type="term" value="C:membrane"/>
    <property type="evidence" value="ECO:0007669"/>
    <property type="project" value="UniProtKB-SubCell"/>
</dbReference>
<comment type="similarity">
    <text evidence="5">Belongs to the SAT4 family.</text>
</comment>
<accession>A0A6A6JM55</accession>
<dbReference type="PANTHER" id="PTHR33048:SF18">
    <property type="entry name" value="INTEGRAL MEMBRANE PROTEIN"/>
    <property type="match status" value="1"/>
</dbReference>
<feature type="transmembrane region" description="Helical" evidence="6">
    <location>
        <begin position="27"/>
        <end position="51"/>
    </location>
</feature>
<keyword evidence="4 6" id="KW-0472">Membrane</keyword>
<feature type="transmembrane region" description="Helical" evidence="6">
    <location>
        <begin position="158"/>
        <end position="181"/>
    </location>
</feature>
<dbReference type="PANTHER" id="PTHR33048">
    <property type="entry name" value="PTH11-LIKE INTEGRAL MEMBRANE PROTEIN (AFU_ORTHOLOGUE AFUA_5G11245)"/>
    <property type="match status" value="1"/>
</dbReference>
<organism evidence="8 9">
    <name type="scientific">Westerdykella ornata</name>
    <dbReference type="NCBI Taxonomy" id="318751"/>
    <lineage>
        <taxon>Eukaryota</taxon>
        <taxon>Fungi</taxon>
        <taxon>Dikarya</taxon>
        <taxon>Ascomycota</taxon>
        <taxon>Pezizomycotina</taxon>
        <taxon>Dothideomycetes</taxon>
        <taxon>Pleosporomycetidae</taxon>
        <taxon>Pleosporales</taxon>
        <taxon>Sporormiaceae</taxon>
        <taxon>Westerdykella</taxon>
    </lineage>
</organism>